<dbReference type="KEGG" id="php:PhaeoP97_00225"/>
<gene>
    <name evidence="1" type="ORF">PhaeoP97_00225</name>
</gene>
<accession>A0A1L3I108</accession>
<name>A0A1L3I108_9RHOB</name>
<keyword evidence="2" id="KW-1185">Reference proteome</keyword>
<protein>
    <submittedName>
        <fullName evidence="1">Uncharacterized protein</fullName>
    </submittedName>
</protein>
<dbReference type="AlphaFoldDB" id="A0A1L3I108"/>
<evidence type="ECO:0000313" key="1">
    <source>
        <dbReference type="EMBL" id="APG45677.1"/>
    </source>
</evidence>
<reference evidence="2" key="1">
    <citation type="submission" date="2016-07" db="EMBL/GenBank/DDBJ databases">
        <title>Phaeobacter portensis sp. nov., a tropodithietic acid producing bacterium isolated from a German harbor.</title>
        <authorList>
            <person name="Freese H.M."/>
            <person name="Bunk B."/>
            <person name="Breider S."/>
            <person name="Brinkhoff T."/>
        </authorList>
    </citation>
    <scope>NUCLEOTIDE SEQUENCE [LARGE SCALE GENOMIC DNA]</scope>
    <source>
        <strain evidence="2">P97</strain>
    </source>
</reference>
<sequence length="87" mass="9858">MKPVQHTWLDVSGGPLSGEIRLLLERIEKFCEARNWTLGYFGKLVAGDDTIIRRLRDTGRVQARLMLVVEQFLDENEVADRSGGDAQ</sequence>
<dbReference type="EMBL" id="CP016364">
    <property type="protein sequence ID" value="APG45677.1"/>
    <property type="molecule type" value="Genomic_DNA"/>
</dbReference>
<dbReference type="Proteomes" id="UP000183859">
    <property type="component" value="Chromosome"/>
</dbReference>
<organism evidence="1 2">
    <name type="scientific">Phaeobacter porticola</name>
    <dbReference type="NCBI Taxonomy" id="1844006"/>
    <lineage>
        <taxon>Bacteria</taxon>
        <taxon>Pseudomonadati</taxon>
        <taxon>Pseudomonadota</taxon>
        <taxon>Alphaproteobacteria</taxon>
        <taxon>Rhodobacterales</taxon>
        <taxon>Roseobacteraceae</taxon>
        <taxon>Phaeobacter</taxon>
    </lineage>
</organism>
<evidence type="ECO:0000313" key="2">
    <source>
        <dbReference type="Proteomes" id="UP000183859"/>
    </source>
</evidence>
<proteinExistence type="predicted"/>